<evidence type="ECO:0000259" key="2">
    <source>
        <dbReference type="PROSITE" id="PS50006"/>
    </source>
</evidence>
<dbReference type="InterPro" id="IPR008984">
    <property type="entry name" value="SMAD_FHA_dom_sf"/>
</dbReference>
<comment type="caution">
    <text evidence="3">The sequence shown here is derived from an EMBL/GenBank/DDBJ whole genome shotgun (WGS) entry which is preliminary data.</text>
</comment>
<gene>
    <name evidence="3" type="ORF">AB675_10353</name>
</gene>
<dbReference type="VEuPathDB" id="FungiDB:AB675_10353"/>
<dbReference type="SMART" id="SM00240">
    <property type="entry name" value="FHA"/>
    <property type="match status" value="1"/>
</dbReference>
<name>A0A0N1NX18_9EURO</name>
<dbReference type="RefSeq" id="XP_017997430.1">
    <property type="nucleotide sequence ID" value="XM_018139119.1"/>
</dbReference>
<feature type="compositionally biased region" description="Basic residues" evidence="1">
    <location>
        <begin position="111"/>
        <end position="121"/>
    </location>
</feature>
<dbReference type="SUPFAM" id="SSF49879">
    <property type="entry name" value="SMAD/FHA domain"/>
    <property type="match status" value="1"/>
</dbReference>
<reference evidence="3 4" key="1">
    <citation type="submission" date="2015-06" db="EMBL/GenBank/DDBJ databases">
        <title>Draft genome of the ant-associated black yeast Phialophora attae CBS 131958.</title>
        <authorList>
            <person name="Moreno L.F."/>
            <person name="Stielow B.J."/>
            <person name="de Hoog S."/>
            <person name="Vicente V.A."/>
            <person name="Weiss V.A."/>
            <person name="de Vries M."/>
            <person name="Cruz L.M."/>
            <person name="Souza E.M."/>
        </authorList>
    </citation>
    <scope>NUCLEOTIDE SEQUENCE [LARGE SCALE GENOMIC DNA]</scope>
    <source>
        <strain evidence="3 4">CBS 131958</strain>
    </source>
</reference>
<dbReference type="STRING" id="1664694.A0A0N1NX18"/>
<feature type="compositionally biased region" description="Polar residues" evidence="1">
    <location>
        <begin position="146"/>
        <end position="156"/>
    </location>
</feature>
<feature type="domain" description="FHA" evidence="2">
    <location>
        <begin position="236"/>
        <end position="299"/>
    </location>
</feature>
<feature type="compositionally biased region" description="Basic and acidic residues" evidence="1">
    <location>
        <begin position="60"/>
        <end position="74"/>
    </location>
</feature>
<dbReference type="CDD" id="cd22676">
    <property type="entry name" value="FHA_SNIP1_DDL-like"/>
    <property type="match status" value="1"/>
</dbReference>
<dbReference type="AlphaFoldDB" id="A0A0N1NX18"/>
<dbReference type="Pfam" id="PF00498">
    <property type="entry name" value="FHA"/>
    <property type="match status" value="1"/>
</dbReference>
<dbReference type="InterPro" id="IPR050923">
    <property type="entry name" value="Cell_Proc_Reg/RNA_Proc"/>
</dbReference>
<dbReference type="PANTHER" id="PTHR23308">
    <property type="entry name" value="NUCLEAR INHIBITOR OF PROTEIN PHOSPHATASE-1"/>
    <property type="match status" value="1"/>
</dbReference>
<dbReference type="Gene3D" id="2.60.200.20">
    <property type="match status" value="1"/>
</dbReference>
<dbReference type="EMBL" id="LFJN01000024">
    <property type="protein sequence ID" value="KPI37467.1"/>
    <property type="molecule type" value="Genomic_DNA"/>
</dbReference>
<protein>
    <submittedName>
        <fullName evidence="3">Smad nuclear-interacting protein 1</fullName>
    </submittedName>
</protein>
<feature type="compositionally biased region" description="Basic and acidic residues" evidence="1">
    <location>
        <begin position="158"/>
        <end position="173"/>
    </location>
</feature>
<evidence type="ECO:0000313" key="4">
    <source>
        <dbReference type="Proteomes" id="UP000038010"/>
    </source>
</evidence>
<feature type="compositionally biased region" description="Basic and acidic residues" evidence="1">
    <location>
        <begin position="87"/>
        <end position="102"/>
    </location>
</feature>
<feature type="compositionally biased region" description="Basic and acidic residues" evidence="1">
    <location>
        <begin position="1"/>
        <end position="36"/>
    </location>
</feature>
<sequence length="340" mass="39732">MSHRQDYRRGRDRSSSPYDDHRHSSSRRDERDDGREARRKRSRSRSVDRPRKRRSVTPPDHSDRRRSHTPDSDHRSKRRRSRSPRNSRRDGDALPYRRERGSQQDYGTSNHRPRRNKHSRSPPRNGHNGHEDRQVDGPVRSKAPLPSQNDAFTGTDSDYYKDKDGNLQKKEKPNWAPTGRLAAAANTIQTANQRIILKYHEPVEARKPPASQQWRMYVFKDSEILETIELYTQSCWLFGRESAVVDVLLEHSSCSKQHAVLQFRYREERGEFGDKKGRVKLYVLDLESANGTTVDGQDVGKARYYEVKDGEMLKFGHSEREYVVQLPPREERKEEAGTAQ</sequence>
<dbReference type="OrthoDB" id="444265at2759"/>
<feature type="compositionally biased region" description="Basic residues" evidence="1">
    <location>
        <begin position="37"/>
        <end position="55"/>
    </location>
</feature>
<evidence type="ECO:0000256" key="1">
    <source>
        <dbReference type="SAM" id="MobiDB-lite"/>
    </source>
</evidence>
<feature type="region of interest" description="Disordered" evidence="1">
    <location>
        <begin position="1"/>
        <end position="180"/>
    </location>
</feature>
<dbReference type="PROSITE" id="PS50006">
    <property type="entry name" value="FHA_DOMAIN"/>
    <property type="match status" value="1"/>
</dbReference>
<feature type="compositionally biased region" description="Basic residues" evidence="1">
    <location>
        <begin position="75"/>
        <end position="86"/>
    </location>
</feature>
<organism evidence="3 4">
    <name type="scientific">Cyphellophora attinorum</name>
    <dbReference type="NCBI Taxonomy" id="1664694"/>
    <lineage>
        <taxon>Eukaryota</taxon>
        <taxon>Fungi</taxon>
        <taxon>Dikarya</taxon>
        <taxon>Ascomycota</taxon>
        <taxon>Pezizomycotina</taxon>
        <taxon>Eurotiomycetes</taxon>
        <taxon>Chaetothyriomycetidae</taxon>
        <taxon>Chaetothyriales</taxon>
        <taxon>Cyphellophoraceae</taxon>
        <taxon>Cyphellophora</taxon>
    </lineage>
</organism>
<dbReference type="GeneID" id="28730999"/>
<accession>A0A0N1NX18</accession>
<dbReference type="Proteomes" id="UP000038010">
    <property type="component" value="Unassembled WGS sequence"/>
</dbReference>
<proteinExistence type="predicted"/>
<evidence type="ECO:0000313" key="3">
    <source>
        <dbReference type="EMBL" id="KPI37467.1"/>
    </source>
</evidence>
<keyword evidence="4" id="KW-1185">Reference proteome</keyword>
<dbReference type="InterPro" id="IPR000253">
    <property type="entry name" value="FHA_dom"/>
</dbReference>